<dbReference type="InterPro" id="IPR040354">
    <property type="entry name" value="TCTN1-3"/>
</dbReference>
<comment type="similarity">
    <text evidence="1">Belongs to the tectonic family.</text>
</comment>
<reference evidence="9" key="1">
    <citation type="submission" date="2021-02" db="EMBL/GenBank/DDBJ databases">
        <authorList>
            <person name="Nowell W R."/>
        </authorList>
    </citation>
    <scope>NUCLEOTIDE SEQUENCE</scope>
</reference>
<keyword evidence="2 6" id="KW-0732">Signal</keyword>
<keyword evidence="4" id="KW-0325">Glycoprotein</keyword>
<organism evidence="9 10">
    <name type="scientific">Rotaria sordida</name>
    <dbReference type="NCBI Taxonomy" id="392033"/>
    <lineage>
        <taxon>Eukaryota</taxon>
        <taxon>Metazoa</taxon>
        <taxon>Spiralia</taxon>
        <taxon>Gnathifera</taxon>
        <taxon>Rotifera</taxon>
        <taxon>Eurotatoria</taxon>
        <taxon>Bdelloidea</taxon>
        <taxon>Philodinida</taxon>
        <taxon>Philodinidae</taxon>
        <taxon>Rotaria</taxon>
    </lineage>
</organism>
<dbReference type="Proteomes" id="UP000663864">
    <property type="component" value="Unassembled WGS sequence"/>
</dbReference>
<feature type="domain" description="Tectonic-1-3 N-terminal" evidence="8">
    <location>
        <begin position="24"/>
        <end position="87"/>
    </location>
</feature>
<evidence type="ECO:0000259" key="7">
    <source>
        <dbReference type="Pfam" id="PF07773"/>
    </source>
</evidence>
<gene>
    <name evidence="9" type="ORF">ZHD862_LOCUS21735</name>
</gene>
<evidence type="ECO:0000313" key="9">
    <source>
        <dbReference type="EMBL" id="CAF1180587.1"/>
    </source>
</evidence>
<feature type="domain" description="Tectonic-1-3" evidence="7">
    <location>
        <begin position="317"/>
        <end position="503"/>
    </location>
</feature>
<name>A0A814UZL5_9BILA</name>
<evidence type="ECO:0008006" key="11">
    <source>
        <dbReference type="Google" id="ProtNLM"/>
    </source>
</evidence>
<evidence type="ECO:0000256" key="6">
    <source>
        <dbReference type="SAM" id="SignalP"/>
    </source>
</evidence>
<dbReference type="PANTHER" id="PTHR14611">
    <property type="entry name" value="TECTONIC FAMILY MEMBER"/>
    <property type="match status" value="1"/>
</dbReference>
<feature type="transmembrane region" description="Helical" evidence="5">
    <location>
        <begin position="535"/>
        <end position="555"/>
    </location>
</feature>
<protein>
    <recommendedName>
        <fullName evidence="11">Tectonic-1</fullName>
    </recommendedName>
</protein>
<keyword evidence="3" id="KW-0970">Cilium biogenesis/degradation</keyword>
<evidence type="ECO:0000256" key="1">
    <source>
        <dbReference type="ARBA" id="ARBA00007633"/>
    </source>
</evidence>
<dbReference type="InterPro" id="IPR011677">
    <property type="entry name" value="TCTN1-3_dom"/>
</dbReference>
<feature type="signal peptide" evidence="6">
    <location>
        <begin position="1"/>
        <end position="18"/>
    </location>
</feature>
<dbReference type="EMBL" id="CAJNOT010001311">
    <property type="protein sequence ID" value="CAF1180587.1"/>
    <property type="molecule type" value="Genomic_DNA"/>
</dbReference>
<keyword evidence="5" id="KW-0812">Transmembrane</keyword>
<evidence type="ECO:0000313" key="10">
    <source>
        <dbReference type="Proteomes" id="UP000663864"/>
    </source>
</evidence>
<evidence type="ECO:0000256" key="4">
    <source>
        <dbReference type="ARBA" id="ARBA00023180"/>
    </source>
</evidence>
<evidence type="ECO:0000256" key="3">
    <source>
        <dbReference type="ARBA" id="ARBA00022794"/>
    </source>
</evidence>
<dbReference type="Pfam" id="PF07773">
    <property type="entry name" value="TCTN_DUF1619"/>
    <property type="match status" value="2"/>
</dbReference>
<dbReference type="GO" id="GO:0060271">
    <property type="term" value="P:cilium assembly"/>
    <property type="evidence" value="ECO:0007669"/>
    <property type="project" value="TreeGrafter"/>
</dbReference>
<dbReference type="AlphaFoldDB" id="A0A814UZL5"/>
<evidence type="ECO:0000259" key="8">
    <source>
        <dbReference type="Pfam" id="PF25752"/>
    </source>
</evidence>
<feature type="domain" description="Tectonic-1-3" evidence="7">
    <location>
        <begin position="156"/>
        <end position="306"/>
    </location>
</feature>
<feature type="chain" id="PRO_5032481447" description="Tectonic-1" evidence="6">
    <location>
        <begin position="19"/>
        <end position="556"/>
    </location>
</feature>
<accession>A0A814UZL5</accession>
<dbReference type="PANTHER" id="PTHR14611:SF2">
    <property type="entry name" value="TECTONIC"/>
    <property type="match status" value="1"/>
</dbReference>
<keyword evidence="5" id="KW-0472">Membrane</keyword>
<dbReference type="InterPro" id="IPR057724">
    <property type="entry name" value="TCTN1-3_N"/>
</dbReference>
<keyword evidence="5" id="KW-1133">Transmembrane helix</keyword>
<proteinExistence type="inferred from homology"/>
<sequence length="556" mass="61281">MFILITLWFLLFIQNIQCQNLAVNPINTGTEICSCNLNYGLCDVSCCCDIDCSPDDIKGFNCHHLTTNEDISLISLKSTTQSTCFKNIPIFKSNSPYIIEKQDNLVCIDNERNIDMNAAYYQQKINQILDSSTFPRSINFDNSVSSPLGTPIELTNYQAGTSIFRYISTTNITSYYALPIALFNSQTCSGLLPITYMNDFKSTCAQPINEQICLDALNPAKYDNTLCFLTNPETLISDNRSFICCNGPSTPSTWTGSTCSNALRTLTMTIFYLNPTGIVSCSIILNTTSGTLNNAIQQTFTVRFIKNGSIASTTLRSGNPGYIQGAPIIAGTSNGSYIDISGFTILQASTDRSCSNAARIPIRFGENVQSMCLFSPIASELCPNQTNLPNIFMPFNSFNLYVAAYGNPNPSNITGYWLPVTYCIFEIGSSNEPVCQQGSIPSSSTNQCYIRLDIQIAYANIGSVTNPQPILGAVVFHYQSVTRTYTTTLTTPLLISQSVTFQDISNAPVTQGDQLPRPNVRIPGDFFYPFTLNRAANSIVFSSFFNFLIIFVFILM</sequence>
<comment type="caution">
    <text evidence="9">The sequence shown here is derived from an EMBL/GenBank/DDBJ whole genome shotgun (WGS) entry which is preliminary data.</text>
</comment>
<dbReference type="GO" id="GO:0035869">
    <property type="term" value="C:ciliary transition zone"/>
    <property type="evidence" value="ECO:0007669"/>
    <property type="project" value="TreeGrafter"/>
</dbReference>
<evidence type="ECO:0000256" key="5">
    <source>
        <dbReference type="SAM" id="Phobius"/>
    </source>
</evidence>
<dbReference type="Pfam" id="PF25752">
    <property type="entry name" value="DUF1619_N"/>
    <property type="match status" value="1"/>
</dbReference>
<evidence type="ECO:0000256" key="2">
    <source>
        <dbReference type="ARBA" id="ARBA00022729"/>
    </source>
</evidence>